<comment type="caution">
    <text evidence="5">The sequence shown here is derived from an EMBL/GenBank/DDBJ whole genome shotgun (WGS) entry which is preliminary data.</text>
</comment>
<dbReference type="AlphaFoldDB" id="A0A437AQL4"/>
<dbReference type="InterPro" id="IPR051775">
    <property type="entry name" value="Homeobox_domain"/>
</dbReference>
<dbReference type="PANTHER" id="PTHR24323:SF7">
    <property type="entry name" value="HOMEOBOX DOMAIN-CONTAINING PROTEIN"/>
    <property type="match status" value="1"/>
</dbReference>
<dbReference type="VEuPathDB" id="MicrosporidiaDB:TUBRATIS_001700"/>
<protein>
    <submittedName>
        <fullName evidence="5">Homeobox domain-containing protein</fullName>
    </submittedName>
</protein>
<evidence type="ECO:0000313" key="5">
    <source>
        <dbReference type="EMBL" id="RVD93303.1"/>
    </source>
</evidence>
<dbReference type="PANTHER" id="PTHR24323">
    <property type="entry name" value="CEH-10 HOMEODOMAIN-CONTAINING HOMOLOG"/>
    <property type="match status" value="1"/>
</dbReference>
<feature type="domain" description="Homeobox" evidence="4">
    <location>
        <begin position="18"/>
        <end position="78"/>
    </location>
</feature>
<keyword evidence="2 3" id="KW-0539">Nucleus</keyword>
<dbReference type="SMART" id="SM00389">
    <property type="entry name" value="HOX"/>
    <property type="match status" value="1"/>
</dbReference>
<dbReference type="Proteomes" id="UP000282876">
    <property type="component" value="Unassembled WGS sequence"/>
</dbReference>
<gene>
    <name evidence="5" type="ORF">TUBRATIS_001700</name>
</gene>
<evidence type="ECO:0000313" key="6">
    <source>
        <dbReference type="Proteomes" id="UP000282876"/>
    </source>
</evidence>
<comment type="subcellular location">
    <subcellularLocation>
        <location evidence="1 2 3">Nucleus</location>
    </subcellularLocation>
</comment>
<accession>A0A437AQL4</accession>
<dbReference type="STRING" id="291195.A0A437AQL4"/>
<evidence type="ECO:0000256" key="2">
    <source>
        <dbReference type="PROSITE-ProRule" id="PRU00108"/>
    </source>
</evidence>
<dbReference type="OrthoDB" id="6159439at2759"/>
<dbReference type="Gene3D" id="1.10.10.60">
    <property type="entry name" value="Homeodomain-like"/>
    <property type="match status" value="1"/>
</dbReference>
<keyword evidence="2 3" id="KW-0238">DNA-binding</keyword>
<sequence>MRIIDSTPEILKCYRKISSSKRNRIKLTDDQKSALEAIFKENPHPTTETKELLEYKHMIPLKNIQIWFQNRRAKERSIEEEKEIMENKKSRKNIVFEESNKMPIPNSFQFYDYSNEIRENNN</sequence>
<dbReference type="GO" id="GO:0005634">
    <property type="term" value="C:nucleus"/>
    <property type="evidence" value="ECO:0007669"/>
    <property type="project" value="UniProtKB-SubCell"/>
</dbReference>
<dbReference type="Pfam" id="PF00046">
    <property type="entry name" value="Homeodomain"/>
    <property type="match status" value="1"/>
</dbReference>
<dbReference type="GO" id="GO:0006355">
    <property type="term" value="P:regulation of DNA-templated transcription"/>
    <property type="evidence" value="ECO:0007669"/>
    <property type="project" value="TreeGrafter"/>
</dbReference>
<proteinExistence type="predicted"/>
<evidence type="ECO:0000256" key="3">
    <source>
        <dbReference type="RuleBase" id="RU000682"/>
    </source>
</evidence>
<name>A0A437AQL4_9MICR</name>
<evidence type="ECO:0000256" key="1">
    <source>
        <dbReference type="ARBA" id="ARBA00004123"/>
    </source>
</evidence>
<feature type="DNA-binding region" description="Homeobox" evidence="2">
    <location>
        <begin position="20"/>
        <end position="79"/>
    </location>
</feature>
<dbReference type="EMBL" id="RCSS01000052">
    <property type="protein sequence ID" value="RVD93303.1"/>
    <property type="molecule type" value="Genomic_DNA"/>
</dbReference>
<dbReference type="CDD" id="cd00086">
    <property type="entry name" value="homeodomain"/>
    <property type="match status" value="1"/>
</dbReference>
<reference evidence="5 6" key="1">
    <citation type="submission" date="2018-10" db="EMBL/GenBank/DDBJ databases">
        <title>Draft genome sequence of the microsporidian Tubulinosema ratisbonensis.</title>
        <authorList>
            <person name="Polonais V."/>
            <person name="Peyretaillade E."/>
            <person name="Niehus S."/>
            <person name="Wawrzyniak I."/>
            <person name="Franchet A."/>
            <person name="Gaspin C."/>
            <person name="Reichstadt M."/>
            <person name="Belser C."/>
            <person name="Labadie K."/>
            <person name="Delbac F."/>
            <person name="Ferrandon D."/>
        </authorList>
    </citation>
    <scope>NUCLEOTIDE SEQUENCE [LARGE SCALE GENOMIC DNA]</scope>
    <source>
        <strain evidence="5 6">Franzen</strain>
    </source>
</reference>
<organism evidence="5 6">
    <name type="scientific">Tubulinosema ratisbonensis</name>
    <dbReference type="NCBI Taxonomy" id="291195"/>
    <lineage>
        <taxon>Eukaryota</taxon>
        <taxon>Fungi</taxon>
        <taxon>Fungi incertae sedis</taxon>
        <taxon>Microsporidia</taxon>
        <taxon>Tubulinosematoidea</taxon>
        <taxon>Tubulinosematidae</taxon>
        <taxon>Tubulinosema</taxon>
    </lineage>
</organism>
<dbReference type="GO" id="GO:0000976">
    <property type="term" value="F:transcription cis-regulatory region binding"/>
    <property type="evidence" value="ECO:0007669"/>
    <property type="project" value="TreeGrafter"/>
</dbReference>
<keyword evidence="2 3" id="KW-0371">Homeobox</keyword>
<dbReference type="InterPro" id="IPR009057">
    <property type="entry name" value="Homeodomain-like_sf"/>
</dbReference>
<dbReference type="PROSITE" id="PS50071">
    <property type="entry name" value="HOMEOBOX_2"/>
    <property type="match status" value="1"/>
</dbReference>
<dbReference type="InterPro" id="IPR001356">
    <property type="entry name" value="HD"/>
</dbReference>
<evidence type="ECO:0000259" key="4">
    <source>
        <dbReference type="PROSITE" id="PS50071"/>
    </source>
</evidence>
<keyword evidence="6" id="KW-1185">Reference proteome</keyword>
<dbReference type="SUPFAM" id="SSF46689">
    <property type="entry name" value="Homeodomain-like"/>
    <property type="match status" value="1"/>
</dbReference>